<name>A0ABD0V8Z6_DENTH</name>
<sequence length="305" mass="33913">MAAIIHVDACQDMHQPLSYPPQHVDQDIISNCGGIEHCNFTTLPVGDIAHLFFSMHTLTLLQVILSLTLLEVFNSSFLGDCSEMVKGLCPETLSRLIGKVLRRPIKALWSQVTWAYEAINLAQRKVICNNTIQFCNGFKTLKLSINGGVVVNLVAEGEKDTHLVEIVVGLVMGSPLLKVGCCRLRTTISSTGVEEKFKSPVESTDELPISASSALLKGSPATIVEERVSRIASSPPHMKQIQRTRILRNIIQTCAAQVCEIKEQYMRHLKGVISHKFEKEILEEERTEARNLTPQPVRGNKKYVK</sequence>
<gene>
    <name evidence="1" type="ORF">M5K25_008349</name>
</gene>
<reference evidence="1 2" key="1">
    <citation type="journal article" date="2024" name="Plant Biotechnol. J.">
        <title>Dendrobium thyrsiflorum genome and its molecular insights into genes involved in important horticultural traits.</title>
        <authorList>
            <person name="Chen B."/>
            <person name="Wang J.Y."/>
            <person name="Zheng P.J."/>
            <person name="Li K.L."/>
            <person name="Liang Y.M."/>
            <person name="Chen X.F."/>
            <person name="Zhang C."/>
            <person name="Zhao X."/>
            <person name="He X."/>
            <person name="Zhang G.Q."/>
            <person name="Liu Z.J."/>
            <person name="Xu Q."/>
        </authorList>
    </citation>
    <scope>NUCLEOTIDE SEQUENCE [LARGE SCALE GENOMIC DNA]</scope>
    <source>
        <strain evidence="1">GZMU011</strain>
    </source>
</reference>
<dbReference type="Proteomes" id="UP001552299">
    <property type="component" value="Unassembled WGS sequence"/>
</dbReference>
<protein>
    <submittedName>
        <fullName evidence="1">Uncharacterized protein</fullName>
    </submittedName>
</protein>
<keyword evidence="2" id="KW-1185">Reference proteome</keyword>
<comment type="caution">
    <text evidence="1">The sequence shown here is derived from an EMBL/GenBank/DDBJ whole genome shotgun (WGS) entry which is preliminary data.</text>
</comment>
<dbReference type="AlphaFoldDB" id="A0ABD0V8Z6"/>
<proteinExistence type="predicted"/>
<accession>A0ABD0V8Z6</accession>
<dbReference type="EMBL" id="JANQDX010000007">
    <property type="protein sequence ID" value="KAL0921290.1"/>
    <property type="molecule type" value="Genomic_DNA"/>
</dbReference>
<organism evidence="1 2">
    <name type="scientific">Dendrobium thyrsiflorum</name>
    <name type="common">Pinecone-like raceme dendrobium</name>
    <name type="synonym">Orchid</name>
    <dbReference type="NCBI Taxonomy" id="117978"/>
    <lineage>
        <taxon>Eukaryota</taxon>
        <taxon>Viridiplantae</taxon>
        <taxon>Streptophyta</taxon>
        <taxon>Embryophyta</taxon>
        <taxon>Tracheophyta</taxon>
        <taxon>Spermatophyta</taxon>
        <taxon>Magnoliopsida</taxon>
        <taxon>Liliopsida</taxon>
        <taxon>Asparagales</taxon>
        <taxon>Orchidaceae</taxon>
        <taxon>Epidendroideae</taxon>
        <taxon>Malaxideae</taxon>
        <taxon>Dendrobiinae</taxon>
        <taxon>Dendrobium</taxon>
    </lineage>
</organism>
<evidence type="ECO:0000313" key="1">
    <source>
        <dbReference type="EMBL" id="KAL0921290.1"/>
    </source>
</evidence>
<evidence type="ECO:0000313" key="2">
    <source>
        <dbReference type="Proteomes" id="UP001552299"/>
    </source>
</evidence>